<keyword evidence="4" id="KW-1185">Reference proteome</keyword>
<proteinExistence type="predicted"/>
<feature type="compositionally biased region" description="Low complexity" evidence="1">
    <location>
        <begin position="180"/>
        <end position="214"/>
    </location>
</feature>
<comment type="caution">
    <text evidence="3">The sequence shown here is derived from an EMBL/GenBank/DDBJ whole genome shotgun (WGS) entry which is preliminary data.</text>
</comment>
<evidence type="ECO:0000256" key="2">
    <source>
        <dbReference type="SAM" id="SignalP"/>
    </source>
</evidence>
<accession>A0ABR1XZD0</accession>
<evidence type="ECO:0000256" key="1">
    <source>
        <dbReference type="SAM" id="MobiDB-lite"/>
    </source>
</evidence>
<dbReference type="EMBL" id="JBBWUH010000003">
    <property type="protein sequence ID" value="KAK8173669.1"/>
    <property type="molecule type" value="Genomic_DNA"/>
</dbReference>
<organism evidence="3 4">
    <name type="scientific">Phyllosticta citrichinensis</name>
    <dbReference type="NCBI Taxonomy" id="1130410"/>
    <lineage>
        <taxon>Eukaryota</taxon>
        <taxon>Fungi</taxon>
        <taxon>Dikarya</taxon>
        <taxon>Ascomycota</taxon>
        <taxon>Pezizomycotina</taxon>
        <taxon>Dothideomycetes</taxon>
        <taxon>Dothideomycetes incertae sedis</taxon>
        <taxon>Botryosphaeriales</taxon>
        <taxon>Phyllostictaceae</taxon>
        <taxon>Phyllosticta</taxon>
    </lineage>
</organism>
<name>A0ABR1XZD0_9PEZI</name>
<sequence>MKLFNVILFAATATAVAIPMPLSEADLEALRARGVSESDIAHALQPSPSNPVASLLRRNIDADAEVRPAFYSSPHPQLTRRWDSAASDSDMRAVQGDTSLSDDHKSHRLAILRFMDSLAKGHLSSIAVGQGGTALKKREDAGEEKKRSYVGGNGNWHFGAMNMGVPSRWSWKHKPGSAAAVNSSSNSNANANSNSANTKALTTTTTTANKASTVGKGARDPEAAELTRPERWVYRW</sequence>
<evidence type="ECO:0000313" key="4">
    <source>
        <dbReference type="Proteomes" id="UP001456524"/>
    </source>
</evidence>
<evidence type="ECO:0000313" key="3">
    <source>
        <dbReference type="EMBL" id="KAK8173669.1"/>
    </source>
</evidence>
<reference evidence="3 4" key="1">
    <citation type="journal article" date="2022" name="G3 (Bethesda)">
        <title>Enemy or ally: a genomic approach to elucidate the lifestyle of Phyllosticta citrichinaensis.</title>
        <authorList>
            <person name="Buijs V.A."/>
            <person name="Groenewald J.Z."/>
            <person name="Haridas S."/>
            <person name="LaButti K.M."/>
            <person name="Lipzen A."/>
            <person name="Martin F.M."/>
            <person name="Barry K."/>
            <person name="Grigoriev I.V."/>
            <person name="Crous P.W."/>
            <person name="Seidl M.F."/>
        </authorList>
    </citation>
    <scope>NUCLEOTIDE SEQUENCE [LARGE SCALE GENOMIC DNA]</scope>
    <source>
        <strain evidence="3 4">CBS 129764</strain>
    </source>
</reference>
<feature type="signal peptide" evidence="2">
    <location>
        <begin position="1"/>
        <end position="17"/>
    </location>
</feature>
<feature type="chain" id="PRO_5045751707" evidence="2">
    <location>
        <begin position="18"/>
        <end position="236"/>
    </location>
</feature>
<keyword evidence="2" id="KW-0732">Signal</keyword>
<feature type="region of interest" description="Disordered" evidence="1">
    <location>
        <begin position="180"/>
        <end position="224"/>
    </location>
</feature>
<gene>
    <name evidence="3" type="ORF">IWX90DRAFT_484604</name>
</gene>
<protein>
    <submittedName>
        <fullName evidence="3">Uncharacterized protein</fullName>
    </submittedName>
</protein>
<dbReference type="Proteomes" id="UP001456524">
    <property type="component" value="Unassembled WGS sequence"/>
</dbReference>